<evidence type="ECO:0000313" key="3">
    <source>
        <dbReference type="Proteomes" id="UP000607653"/>
    </source>
</evidence>
<reference evidence="2 3" key="1">
    <citation type="journal article" date="2020" name="Mol. Biol. Evol.">
        <title>Distinct Expression and Methylation Patterns for Genes with Different Fates following a Single Whole-Genome Duplication in Flowering Plants.</title>
        <authorList>
            <person name="Shi T."/>
            <person name="Rahmani R.S."/>
            <person name="Gugger P.F."/>
            <person name="Wang M."/>
            <person name="Li H."/>
            <person name="Zhang Y."/>
            <person name="Li Z."/>
            <person name="Wang Q."/>
            <person name="Van de Peer Y."/>
            <person name="Marchal K."/>
            <person name="Chen J."/>
        </authorList>
    </citation>
    <scope>NUCLEOTIDE SEQUENCE [LARGE SCALE GENOMIC DNA]</scope>
    <source>
        <tissue evidence="2">Leaf</tissue>
    </source>
</reference>
<organism evidence="2 3">
    <name type="scientific">Nelumbo nucifera</name>
    <name type="common">Sacred lotus</name>
    <dbReference type="NCBI Taxonomy" id="4432"/>
    <lineage>
        <taxon>Eukaryota</taxon>
        <taxon>Viridiplantae</taxon>
        <taxon>Streptophyta</taxon>
        <taxon>Embryophyta</taxon>
        <taxon>Tracheophyta</taxon>
        <taxon>Spermatophyta</taxon>
        <taxon>Magnoliopsida</taxon>
        <taxon>Proteales</taxon>
        <taxon>Nelumbonaceae</taxon>
        <taxon>Nelumbo</taxon>
    </lineage>
</organism>
<sequence length="72" mass="7776">MLMVALLLVISQSLFGFPVGRHTLSGFLASALSLIFPQAHQVLKQAVIGVIYRVLTGATGSETSSDWHHLSR</sequence>
<proteinExistence type="predicted"/>
<feature type="chain" id="PRO_5032472122" evidence="1">
    <location>
        <begin position="17"/>
        <end position="72"/>
    </location>
</feature>
<dbReference type="AlphaFoldDB" id="A0A822YT87"/>
<keyword evidence="1" id="KW-0732">Signal</keyword>
<evidence type="ECO:0000256" key="1">
    <source>
        <dbReference type="SAM" id="SignalP"/>
    </source>
</evidence>
<protein>
    <submittedName>
        <fullName evidence="2">Uncharacterized protein</fullName>
    </submittedName>
</protein>
<feature type="signal peptide" evidence="1">
    <location>
        <begin position="1"/>
        <end position="16"/>
    </location>
</feature>
<accession>A0A822YT87</accession>
<dbReference type="Proteomes" id="UP000607653">
    <property type="component" value="Unassembled WGS sequence"/>
</dbReference>
<comment type="caution">
    <text evidence="2">The sequence shown here is derived from an EMBL/GenBank/DDBJ whole genome shotgun (WGS) entry which is preliminary data.</text>
</comment>
<evidence type="ECO:0000313" key="2">
    <source>
        <dbReference type="EMBL" id="DAD32438.1"/>
    </source>
</evidence>
<name>A0A822YT87_NELNU</name>
<gene>
    <name evidence="2" type="ORF">HUJ06_011289</name>
</gene>
<dbReference type="EMBL" id="DUZY01000003">
    <property type="protein sequence ID" value="DAD32438.1"/>
    <property type="molecule type" value="Genomic_DNA"/>
</dbReference>
<keyword evidence="3" id="KW-1185">Reference proteome</keyword>